<evidence type="ECO:0000256" key="18">
    <source>
        <dbReference type="SAM" id="Phobius"/>
    </source>
</evidence>
<dbReference type="EMBL" id="LNIX01000001">
    <property type="protein sequence ID" value="OXA61861.1"/>
    <property type="molecule type" value="Genomic_DNA"/>
</dbReference>
<dbReference type="SUPFAM" id="SSF63712">
    <property type="entry name" value="Nicotinic receptor ligand binding domain-like"/>
    <property type="match status" value="1"/>
</dbReference>
<comment type="caution">
    <text evidence="22">The sequence shown here is derived from an EMBL/GenBank/DDBJ whole genome shotgun (WGS) entry which is preliminary data.</text>
</comment>
<dbReference type="SUPFAM" id="SSF90112">
    <property type="entry name" value="Neurotransmitter-gated ion-channel transmembrane pore"/>
    <property type="match status" value="1"/>
</dbReference>
<keyword evidence="4" id="KW-1003">Cell membrane</keyword>
<dbReference type="PRINTS" id="PR00252">
    <property type="entry name" value="NRIONCHANNEL"/>
</dbReference>
<evidence type="ECO:0000256" key="9">
    <source>
        <dbReference type="ARBA" id="ARBA00023065"/>
    </source>
</evidence>
<dbReference type="OMA" id="EKMSLCI"/>
<dbReference type="PRINTS" id="PR00254">
    <property type="entry name" value="NICOTINICR"/>
</dbReference>
<organism evidence="22 23">
    <name type="scientific">Folsomia candida</name>
    <name type="common">Springtail</name>
    <dbReference type="NCBI Taxonomy" id="158441"/>
    <lineage>
        <taxon>Eukaryota</taxon>
        <taxon>Metazoa</taxon>
        <taxon>Ecdysozoa</taxon>
        <taxon>Arthropoda</taxon>
        <taxon>Hexapoda</taxon>
        <taxon>Collembola</taxon>
        <taxon>Entomobryomorpha</taxon>
        <taxon>Isotomoidea</taxon>
        <taxon>Isotomidae</taxon>
        <taxon>Proisotominae</taxon>
        <taxon>Folsomia</taxon>
    </lineage>
</organism>
<keyword evidence="3" id="KW-0813">Transport</keyword>
<dbReference type="InterPro" id="IPR006029">
    <property type="entry name" value="Neurotrans-gated_channel_TM"/>
</dbReference>
<dbReference type="Proteomes" id="UP000198287">
    <property type="component" value="Unassembled WGS sequence"/>
</dbReference>
<dbReference type="AlphaFoldDB" id="A0A226EYD0"/>
<evidence type="ECO:0000256" key="3">
    <source>
        <dbReference type="ARBA" id="ARBA00022448"/>
    </source>
</evidence>
<feature type="transmembrane region" description="Helical" evidence="18">
    <location>
        <begin position="285"/>
        <end position="305"/>
    </location>
</feature>
<dbReference type="InterPro" id="IPR002394">
    <property type="entry name" value="Nicotinic_acetylcholine_rcpt"/>
</dbReference>
<dbReference type="CDD" id="cd19064">
    <property type="entry name" value="LGIC_TM_nAChR"/>
    <property type="match status" value="1"/>
</dbReference>
<keyword evidence="7 18" id="KW-1133">Transmembrane helix</keyword>
<evidence type="ECO:0000259" key="21">
    <source>
        <dbReference type="Pfam" id="PF02932"/>
    </source>
</evidence>
<dbReference type="Gene3D" id="1.20.58.390">
    <property type="entry name" value="Neurotransmitter-gated ion-channel transmembrane domain"/>
    <property type="match status" value="2"/>
</dbReference>
<keyword evidence="5 18" id="KW-0812">Transmembrane</keyword>
<dbReference type="GO" id="GO:0045211">
    <property type="term" value="C:postsynaptic membrane"/>
    <property type="evidence" value="ECO:0007669"/>
    <property type="project" value="UniProtKB-SubCell"/>
</dbReference>
<evidence type="ECO:0000256" key="19">
    <source>
        <dbReference type="SAM" id="SignalP"/>
    </source>
</evidence>
<feature type="chain" id="PRO_5012307925" evidence="19">
    <location>
        <begin position="29"/>
        <end position="523"/>
    </location>
</feature>
<evidence type="ECO:0000256" key="6">
    <source>
        <dbReference type="ARBA" id="ARBA00022729"/>
    </source>
</evidence>
<feature type="signal peptide" evidence="19">
    <location>
        <begin position="1"/>
        <end position="28"/>
    </location>
</feature>
<dbReference type="GO" id="GO:0022848">
    <property type="term" value="F:acetylcholine-gated monoatomic cation-selective channel activity"/>
    <property type="evidence" value="ECO:0007669"/>
    <property type="project" value="InterPro"/>
</dbReference>
<comment type="similarity">
    <text evidence="2">Belongs to the ligand-gated ion channel (TC 1.A.9) family. Acetylcholine receptor (TC 1.A.9.1) subfamily.</text>
</comment>
<dbReference type="FunFam" id="1.20.58.390:FF:000012">
    <property type="entry name" value="Acetylcholine receptor subunit alpha-like"/>
    <property type="match status" value="1"/>
</dbReference>
<feature type="transmembrane region" description="Helical" evidence="18">
    <location>
        <begin position="317"/>
        <end position="338"/>
    </location>
</feature>
<evidence type="ECO:0000256" key="7">
    <source>
        <dbReference type="ARBA" id="ARBA00022989"/>
    </source>
</evidence>
<dbReference type="InterPro" id="IPR006202">
    <property type="entry name" value="Neur_chan_lig-bd"/>
</dbReference>
<evidence type="ECO:0000313" key="22">
    <source>
        <dbReference type="EMBL" id="OXA61861.1"/>
    </source>
</evidence>
<keyword evidence="23" id="KW-1185">Reference proteome</keyword>
<dbReference type="InterPro" id="IPR036734">
    <property type="entry name" value="Neur_chan_lig-bd_sf"/>
</dbReference>
<keyword evidence="6 19" id="KW-0732">Signal</keyword>
<keyword evidence="15" id="KW-1071">Ligand-gated ion channel</keyword>
<dbReference type="InterPro" id="IPR036719">
    <property type="entry name" value="Neuro-gated_channel_TM_sf"/>
</dbReference>
<evidence type="ECO:0000259" key="20">
    <source>
        <dbReference type="Pfam" id="PF02931"/>
    </source>
</evidence>
<keyword evidence="11" id="KW-1015">Disulfide bond</keyword>
<dbReference type="GO" id="GO:0007271">
    <property type="term" value="P:synaptic transmission, cholinergic"/>
    <property type="evidence" value="ECO:0007669"/>
    <property type="project" value="UniProtKB-ARBA"/>
</dbReference>
<dbReference type="PANTHER" id="PTHR18945">
    <property type="entry name" value="NEUROTRANSMITTER GATED ION CHANNEL"/>
    <property type="match status" value="1"/>
</dbReference>
<evidence type="ECO:0000256" key="16">
    <source>
        <dbReference type="ARBA" id="ARBA00023303"/>
    </source>
</evidence>
<feature type="domain" description="Neurotransmitter-gated ion-channel transmembrane" evidence="21">
    <location>
        <begin position="258"/>
        <end position="489"/>
    </location>
</feature>
<name>A0A226EYD0_FOLCA</name>
<evidence type="ECO:0000256" key="12">
    <source>
        <dbReference type="ARBA" id="ARBA00023170"/>
    </source>
</evidence>
<dbReference type="FunFam" id="2.70.170.10:FF:000013">
    <property type="entry name" value="Acetylcholine receptor subunit alpha"/>
    <property type="match status" value="1"/>
</dbReference>
<dbReference type="CDD" id="cd19031">
    <property type="entry name" value="LGIC_ECD_nAChR_proto_alpha-like"/>
    <property type="match status" value="1"/>
</dbReference>
<dbReference type="InterPro" id="IPR006201">
    <property type="entry name" value="Neur_channel"/>
</dbReference>
<protein>
    <submittedName>
        <fullName evidence="22">Acetylcholine receptor subunit alpha-like 2</fullName>
    </submittedName>
</protein>
<dbReference type="GO" id="GO:0004888">
    <property type="term" value="F:transmembrane signaling receptor activity"/>
    <property type="evidence" value="ECO:0007669"/>
    <property type="project" value="InterPro"/>
</dbReference>
<evidence type="ECO:0000256" key="2">
    <source>
        <dbReference type="ARBA" id="ARBA00009237"/>
    </source>
</evidence>
<dbReference type="FunFam" id="1.20.58.390:FF:000022">
    <property type="entry name" value="Nicotinic acetylcholine receptor subunit alpha4"/>
    <property type="match status" value="1"/>
</dbReference>
<accession>A0A226EYD0</accession>
<comment type="function">
    <text evidence="1">After binding acetylcholine, the AChR responds by an extensive change in conformation that affects all subunits and leads to opening of an ion-conducting channel across the plasma membrane.</text>
</comment>
<evidence type="ECO:0000256" key="5">
    <source>
        <dbReference type="ARBA" id="ARBA00022692"/>
    </source>
</evidence>
<dbReference type="InterPro" id="IPR038050">
    <property type="entry name" value="Neuro_actylchol_rec"/>
</dbReference>
<comment type="subcellular location">
    <subcellularLocation>
        <location evidence="17">Postsynaptic cell membrane</location>
        <topology evidence="17">Multi-pass membrane protein</topology>
    </subcellularLocation>
</comment>
<evidence type="ECO:0000256" key="1">
    <source>
        <dbReference type="ARBA" id="ARBA00003328"/>
    </source>
</evidence>
<evidence type="ECO:0000256" key="14">
    <source>
        <dbReference type="ARBA" id="ARBA00023257"/>
    </source>
</evidence>
<evidence type="ECO:0000313" key="23">
    <source>
        <dbReference type="Proteomes" id="UP000198287"/>
    </source>
</evidence>
<evidence type="ECO:0000256" key="8">
    <source>
        <dbReference type="ARBA" id="ARBA00023018"/>
    </source>
</evidence>
<keyword evidence="16" id="KW-0407">Ion channel</keyword>
<evidence type="ECO:0000256" key="15">
    <source>
        <dbReference type="ARBA" id="ARBA00023286"/>
    </source>
</evidence>
<dbReference type="OrthoDB" id="5975154at2759"/>
<feature type="domain" description="Neurotransmitter-gated ion-channel ligand-binding" evidence="20">
    <location>
        <begin position="100"/>
        <end position="251"/>
    </location>
</feature>
<feature type="domain" description="Neurotransmitter-gated ion-channel ligand-binding" evidence="20">
    <location>
        <begin position="33"/>
        <end position="87"/>
    </location>
</feature>
<evidence type="ECO:0000256" key="11">
    <source>
        <dbReference type="ARBA" id="ARBA00023157"/>
    </source>
</evidence>
<keyword evidence="12 22" id="KW-0675">Receptor</keyword>
<keyword evidence="10 18" id="KW-0472">Membrane</keyword>
<feature type="transmembrane region" description="Helical" evidence="18">
    <location>
        <begin position="252"/>
        <end position="273"/>
    </location>
</feature>
<keyword evidence="9" id="KW-0406">Ion transport</keyword>
<evidence type="ECO:0000256" key="4">
    <source>
        <dbReference type="ARBA" id="ARBA00022475"/>
    </source>
</evidence>
<evidence type="ECO:0000256" key="13">
    <source>
        <dbReference type="ARBA" id="ARBA00023180"/>
    </source>
</evidence>
<dbReference type="Pfam" id="PF02931">
    <property type="entry name" value="Neur_chan_LBD"/>
    <property type="match status" value="2"/>
</dbReference>
<feature type="transmembrane region" description="Helical" evidence="18">
    <location>
        <begin position="473"/>
        <end position="497"/>
    </location>
</feature>
<keyword evidence="8" id="KW-0770">Synapse</keyword>
<sequence>MASWMLQRRMMFTLLVMAIGFIPSKIEGNPEAKRLYDDLLSNYNRLIRPVGNNTDRLTVRLGLKLSQLIDVNLKNQIMTTNVWVEQSTKLNKLGKYPFFTNLLTLFSWSDVKLSWNPEDYGGVESLHVPSEHIWLPDIVLYNNADGNYEITIMTKAILNFTGTVKWTPPAIYKCTLKFGSWTYDGYLVDLRHINQTEDSPDIDLGIDLQDYYISVEWDVMGVPAKRNEKYYSCCEEPYLDITFNITLRRKTLFYTVNLIIPCVGISFLSVLVFYLPSDSGEKMSLCISILLSLTVFFLLLAEIIPPTSLAVPLLGKFLLFTMLLITFSVVVTICILNVNYRSPATHKMAPWVRTVFIETLPKFLFIKRPDKDDEDEEDDNDNGDAPNLQICHIHGFNPPQEIDMPFYPSLPSPIFLSESEALRHSVGDVRRFPTEIEKSATSCRFVAQHMKNKDRFEAIEEDWKYVAMVLDRLFLWIFTTICVLGTVLIIFAAPSLYDTTKPVDLQHSKIAKQKMMMMGPEED</sequence>
<proteinExistence type="inferred from homology"/>
<evidence type="ECO:0000256" key="17">
    <source>
        <dbReference type="ARBA" id="ARBA00034104"/>
    </source>
</evidence>
<gene>
    <name evidence="22" type="ORF">Fcan01_02386</name>
</gene>
<reference evidence="22 23" key="1">
    <citation type="submission" date="2015-12" db="EMBL/GenBank/DDBJ databases">
        <title>The genome of Folsomia candida.</title>
        <authorList>
            <person name="Faddeeva A."/>
            <person name="Derks M.F."/>
            <person name="Anvar Y."/>
            <person name="Smit S."/>
            <person name="Van Straalen N."/>
            <person name="Roelofs D."/>
        </authorList>
    </citation>
    <scope>NUCLEOTIDE SEQUENCE [LARGE SCALE GENOMIC DNA]</scope>
    <source>
        <strain evidence="22 23">VU population</strain>
        <tissue evidence="22">Whole body</tissue>
    </source>
</reference>
<dbReference type="Pfam" id="PF02932">
    <property type="entry name" value="Neur_chan_memb"/>
    <property type="match status" value="1"/>
</dbReference>
<keyword evidence="14" id="KW-0628">Postsynaptic cell membrane</keyword>
<keyword evidence="13" id="KW-0325">Glycoprotein</keyword>
<evidence type="ECO:0000256" key="10">
    <source>
        <dbReference type="ARBA" id="ARBA00023136"/>
    </source>
</evidence>
<dbReference type="Gene3D" id="2.70.170.10">
    <property type="entry name" value="Neurotransmitter-gated ion-channel ligand-binding domain"/>
    <property type="match status" value="1"/>
</dbReference>